<proteinExistence type="predicted"/>
<dbReference type="RefSeq" id="WP_163780657.1">
    <property type="nucleotide sequence ID" value="NZ_AP022569.1"/>
</dbReference>
<dbReference type="Pfam" id="PF00378">
    <property type="entry name" value="ECH_1"/>
    <property type="match status" value="1"/>
</dbReference>
<gene>
    <name evidence="2" type="ORF">MCOO_47040</name>
</gene>
<dbReference type="Proteomes" id="UP000465866">
    <property type="component" value="Chromosome"/>
</dbReference>
<dbReference type="AlphaFoldDB" id="A0A7I7L3W2"/>
<dbReference type="InterPro" id="IPR029045">
    <property type="entry name" value="ClpP/crotonase-like_dom_sf"/>
</dbReference>
<dbReference type="PANTHER" id="PTHR11941">
    <property type="entry name" value="ENOYL-COA HYDRATASE-RELATED"/>
    <property type="match status" value="1"/>
</dbReference>
<keyword evidence="1" id="KW-0443">Lipid metabolism</keyword>
<dbReference type="KEGG" id="mcoo:MCOO_47040"/>
<reference evidence="2 3" key="1">
    <citation type="journal article" date="2019" name="Emerg. Microbes Infect.">
        <title>Comprehensive subspecies identification of 175 nontuberculous mycobacteria species based on 7547 genomic profiles.</title>
        <authorList>
            <person name="Matsumoto Y."/>
            <person name="Kinjo T."/>
            <person name="Motooka D."/>
            <person name="Nabeya D."/>
            <person name="Jung N."/>
            <person name="Uechi K."/>
            <person name="Horii T."/>
            <person name="Iida T."/>
            <person name="Fujita J."/>
            <person name="Nakamura S."/>
        </authorList>
    </citation>
    <scope>NUCLEOTIDE SEQUENCE [LARGE SCALE GENOMIC DNA]</scope>
    <source>
        <strain evidence="2 3">JCM 12404</strain>
    </source>
</reference>
<dbReference type="SUPFAM" id="SSF52096">
    <property type="entry name" value="ClpP/crotonase"/>
    <property type="match status" value="1"/>
</dbReference>
<dbReference type="Gene3D" id="3.90.226.10">
    <property type="entry name" value="2-enoyl-CoA Hydratase, Chain A, domain 1"/>
    <property type="match status" value="1"/>
</dbReference>
<accession>A0A7I7L3W2</accession>
<protein>
    <submittedName>
        <fullName evidence="2">Enoyl-CoA hydratase</fullName>
    </submittedName>
</protein>
<evidence type="ECO:0000256" key="1">
    <source>
        <dbReference type="ARBA" id="ARBA00023098"/>
    </source>
</evidence>
<dbReference type="CDD" id="cd06558">
    <property type="entry name" value="crotonase-like"/>
    <property type="match status" value="1"/>
</dbReference>
<dbReference type="GO" id="GO:0003824">
    <property type="term" value="F:catalytic activity"/>
    <property type="evidence" value="ECO:0007669"/>
    <property type="project" value="UniProtKB-ARBA"/>
</dbReference>
<dbReference type="GO" id="GO:0006635">
    <property type="term" value="P:fatty acid beta-oxidation"/>
    <property type="evidence" value="ECO:0007669"/>
    <property type="project" value="TreeGrafter"/>
</dbReference>
<dbReference type="PANTHER" id="PTHR11941:SF54">
    <property type="entry name" value="ENOYL-COA HYDRATASE, MITOCHONDRIAL"/>
    <property type="match status" value="1"/>
</dbReference>
<evidence type="ECO:0000313" key="3">
    <source>
        <dbReference type="Proteomes" id="UP000465866"/>
    </source>
</evidence>
<name>A0A7I7L3W2_9MYCO</name>
<evidence type="ECO:0000313" key="2">
    <source>
        <dbReference type="EMBL" id="BBX48689.1"/>
    </source>
</evidence>
<organism evidence="2 3">
    <name type="scientific">Mycobacterium cookii</name>
    <dbReference type="NCBI Taxonomy" id="1775"/>
    <lineage>
        <taxon>Bacteria</taxon>
        <taxon>Bacillati</taxon>
        <taxon>Actinomycetota</taxon>
        <taxon>Actinomycetes</taxon>
        <taxon>Mycobacteriales</taxon>
        <taxon>Mycobacteriaceae</taxon>
        <taxon>Mycobacterium</taxon>
    </lineage>
</organism>
<sequence>MTQQVEGKLVIEDRGTVLVVRVDGGPHSLFGIQIADQLEALVDRADSDPGVHAVVFTGAREGRFVSHADVRWLQAEGAAVPELSRRSASAALRLARGMDRARVLDPVVQKTPLRGVAQLDRLHATFLRMNASGVIFVAALNGSALGLGAEFAWACDLRIMADGDYFIGQPEVLLGIMPGGGGSQRLTRLIGTHKSLVAILEGKPFTPAQALANGAVDEVVEPGDVVARAVEVAEYFGKRTRGSVEAIKRSVYFGGSMSLSEGLHFERTEFLGTDQSKEGQHLMLQYLADIDSVGELPLYHDDTYAQALQTGRVPALSATASAETR</sequence>
<dbReference type="InterPro" id="IPR001753">
    <property type="entry name" value="Enoyl-CoA_hydra/iso"/>
</dbReference>
<keyword evidence="3" id="KW-1185">Reference proteome</keyword>
<dbReference type="EMBL" id="AP022569">
    <property type="protein sequence ID" value="BBX48689.1"/>
    <property type="molecule type" value="Genomic_DNA"/>
</dbReference>